<keyword evidence="6" id="KW-1185">Reference proteome</keyword>
<feature type="region of interest" description="Disordered" evidence="2">
    <location>
        <begin position="650"/>
        <end position="669"/>
    </location>
</feature>
<proteinExistence type="inferred from homology"/>
<accession>A0ABW3JCX0</accession>
<dbReference type="Pfam" id="PF13727">
    <property type="entry name" value="CoA_binding_3"/>
    <property type="match status" value="1"/>
</dbReference>
<evidence type="ECO:0000256" key="1">
    <source>
        <dbReference type="ARBA" id="ARBA00007430"/>
    </source>
</evidence>
<reference evidence="6" key="1">
    <citation type="journal article" date="2019" name="Int. J. Syst. Evol. Microbiol.">
        <title>The Global Catalogue of Microorganisms (GCM) 10K type strain sequencing project: providing services to taxonomists for standard genome sequencing and annotation.</title>
        <authorList>
            <consortium name="The Broad Institute Genomics Platform"/>
            <consortium name="The Broad Institute Genome Sequencing Center for Infectious Disease"/>
            <person name="Wu L."/>
            <person name="Ma J."/>
        </authorList>
    </citation>
    <scope>NUCLEOTIDE SEQUENCE [LARGE SCALE GENOMIC DNA]</scope>
    <source>
        <strain evidence="6">CCUG 61697</strain>
    </source>
</reference>
<dbReference type="Pfam" id="PF02719">
    <property type="entry name" value="Polysacc_synt_2"/>
    <property type="match status" value="1"/>
</dbReference>
<dbReference type="EMBL" id="JBHTJO010000002">
    <property type="protein sequence ID" value="MFD0988320.1"/>
    <property type="molecule type" value="Genomic_DNA"/>
</dbReference>
<dbReference type="InterPro" id="IPR036291">
    <property type="entry name" value="NAD(P)-bd_dom_sf"/>
</dbReference>
<dbReference type="SUPFAM" id="SSF51735">
    <property type="entry name" value="NAD(P)-binding Rossmann-fold domains"/>
    <property type="match status" value="2"/>
</dbReference>
<dbReference type="Proteomes" id="UP001597102">
    <property type="component" value="Unassembled WGS sequence"/>
</dbReference>
<feature type="transmembrane region" description="Helical" evidence="3">
    <location>
        <begin position="105"/>
        <end position="124"/>
    </location>
</feature>
<keyword evidence="3" id="KW-0472">Membrane</keyword>
<dbReference type="PANTHER" id="PTHR43318">
    <property type="entry name" value="UDP-N-ACETYLGLUCOSAMINE 4,6-DEHYDRATASE"/>
    <property type="match status" value="1"/>
</dbReference>
<evidence type="ECO:0000313" key="6">
    <source>
        <dbReference type="Proteomes" id="UP001597102"/>
    </source>
</evidence>
<evidence type="ECO:0000313" key="5">
    <source>
        <dbReference type="EMBL" id="MFD0988320.1"/>
    </source>
</evidence>
<dbReference type="CDD" id="cd05237">
    <property type="entry name" value="UDP_invert_4-6DH_SDR_e"/>
    <property type="match status" value="1"/>
</dbReference>
<comment type="similarity">
    <text evidence="1">Belongs to the polysaccharide synthase family.</text>
</comment>
<organism evidence="5 6">
    <name type="scientific">Methyloligella solikamskensis</name>
    <dbReference type="NCBI Taxonomy" id="1177756"/>
    <lineage>
        <taxon>Bacteria</taxon>
        <taxon>Pseudomonadati</taxon>
        <taxon>Pseudomonadota</taxon>
        <taxon>Alphaproteobacteria</taxon>
        <taxon>Hyphomicrobiales</taxon>
        <taxon>Hyphomicrobiaceae</taxon>
        <taxon>Methyloligella</taxon>
    </lineage>
</organism>
<dbReference type="InterPro" id="IPR003869">
    <property type="entry name" value="Polysac_CapD-like"/>
</dbReference>
<gene>
    <name evidence="5" type="ORF">ACFQ2F_14565</name>
</gene>
<evidence type="ECO:0000256" key="2">
    <source>
        <dbReference type="SAM" id="MobiDB-lite"/>
    </source>
</evidence>
<keyword evidence="3" id="KW-0812">Transmembrane</keyword>
<evidence type="ECO:0000256" key="3">
    <source>
        <dbReference type="SAM" id="Phobius"/>
    </source>
</evidence>
<sequence length="669" mass="74260">MTADQSNPEQEEARPRQLLGRFSSWMVESPRWFKRCLLVANDVFMLTLALWSAYSLRLSELYIPDTPTLWLIFIAAPFIGVLTFYARGLYKLVTRFIGPEGTTRIYLAVILAVLFWALLVLMLSPTPHPRSVIIIYGLIAAGLIRLSRQWAGSALLRALPSYRGVSFDERSRVVIYGAGATGVQLLRALNEAEMHKIIAFVDPDPSLQGQYIHGVRVISHEKLPKIIRREGVQEVMLALPHARRSQRREALAALEPFPVEVKTVPDLEAIASGRVEISDLRPIDVEDLLGRDPVAPDTELIASHVQDKVVMITGAGGSIGSELTRQLLSYEPKTLVLFELSEVALYEISMEIEAIQQKRGGAISQTRVVTVLGSILDRRLVNRTIAEYEVEVIYHAAAYKHVPIVEMNAFAGIQNNTFGTLALAEEALELGVERFVLISSDKAVRPTNVMGASKRLSELILQALSEEREGSTIFTMVRFGNVLDSSGSVVRRFRNQIEQGGPITVTHPEIIRYFMSIPEAAQLVIQAGAMATGGEVFVLDMGTPVKIADLARTMVRLSGLQMRDEANPEGDISIEYCGLRPGEKLYEELLLGENTTGTGHPRIFKTHEPVLSLEELETALERLDDAMQRHDEPDLQELLRTTVEGYDQSGAGHTLSTIPDWPTVSRTVH</sequence>
<evidence type="ECO:0000259" key="4">
    <source>
        <dbReference type="Pfam" id="PF02719"/>
    </source>
</evidence>
<dbReference type="PANTHER" id="PTHR43318:SF1">
    <property type="entry name" value="POLYSACCHARIDE BIOSYNTHESIS PROTEIN EPSC-RELATED"/>
    <property type="match status" value="1"/>
</dbReference>
<comment type="caution">
    <text evidence="5">The sequence shown here is derived from an EMBL/GenBank/DDBJ whole genome shotgun (WGS) entry which is preliminary data.</text>
</comment>
<dbReference type="Gene3D" id="3.40.50.720">
    <property type="entry name" value="NAD(P)-binding Rossmann-like Domain"/>
    <property type="match status" value="2"/>
</dbReference>
<feature type="transmembrane region" description="Helical" evidence="3">
    <location>
        <begin position="36"/>
        <end position="56"/>
    </location>
</feature>
<protein>
    <submittedName>
        <fullName evidence="5">Polysaccharide biosynthesis protein</fullName>
    </submittedName>
</protein>
<feature type="domain" description="Polysaccharide biosynthesis protein CapD-like" evidence="4">
    <location>
        <begin position="310"/>
        <end position="606"/>
    </location>
</feature>
<dbReference type="RefSeq" id="WP_379091291.1">
    <property type="nucleotide sequence ID" value="NZ_JBHTJO010000002.1"/>
</dbReference>
<dbReference type="InterPro" id="IPR051203">
    <property type="entry name" value="Polysaccharide_Synthase-Rel"/>
</dbReference>
<feature type="transmembrane region" description="Helical" evidence="3">
    <location>
        <begin position="68"/>
        <end position="85"/>
    </location>
</feature>
<keyword evidence="3" id="KW-1133">Transmembrane helix</keyword>
<name>A0ABW3JCX0_9HYPH</name>